<organism evidence="4 5">
    <name type="scientific">Shewanella salipaludis</name>
    <dbReference type="NCBI Taxonomy" id="2723052"/>
    <lineage>
        <taxon>Bacteria</taxon>
        <taxon>Pseudomonadati</taxon>
        <taxon>Pseudomonadota</taxon>
        <taxon>Gammaproteobacteria</taxon>
        <taxon>Alteromonadales</taxon>
        <taxon>Shewanellaceae</taxon>
        <taxon>Shewanella</taxon>
    </lineage>
</organism>
<comment type="caution">
    <text evidence="4">The sequence shown here is derived from an EMBL/GenBank/DDBJ whole genome shotgun (WGS) entry which is preliminary data.</text>
</comment>
<evidence type="ECO:0000256" key="2">
    <source>
        <dbReference type="ARBA" id="ARBA00035108"/>
    </source>
</evidence>
<dbReference type="Pfam" id="PF06386">
    <property type="entry name" value="GvpL_GvpF"/>
    <property type="match status" value="1"/>
</dbReference>
<keyword evidence="5" id="KW-1185">Reference proteome</keyword>
<dbReference type="InterPro" id="IPR009430">
    <property type="entry name" value="GvpL/GvpF"/>
</dbReference>
<evidence type="ECO:0000256" key="1">
    <source>
        <dbReference type="ARBA" id="ARBA00022987"/>
    </source>
</evidence>
<comment type="similarity">
    <text evidence="3">Belongs to the gas vesicle GvpF/GvpL family.</text>
</comment>
<dbReference type="RefSeq" id="WP_169565189.1">
    <property type="nucleotide sequence ID" value="NZ_JAAXYH010000012.1"/>
</dbReference>
<proteinExistence type="inferred from homology"/>
<keyword evidence="1" id="KW-0304">Gas vesicle</keyword>
<dbReference type="EMBL" id="JAAXYH010000012">
    <property type="protein sequence ID" value="NMH66464.1"/>
    <property type="molecule type" value="Genomic_DNA"/>
</dbReference>
<dbReference type="GO" id="GO:0031411">
    <property type="term" value="C:gas vesicle"/>
    <property type="evidence" value="ECO:0007669"/>
    <property type="project" value="UniProtKB-SubCell"/>
</dbReference>
<dbReference type="PANTHER" id="PTHR36852">
    <property type="entry name" value="PROTEIN GVPL 2"/>
    <property type="match status" value="1"/>
</dbReference>
<dbReference type="Proteomes" id="UP000737113">
    <property type="component" value="Unassembled WGS sequence"/>
</dbReference>
<dbReference type="PANTHER" id="PTHR36852:SF1">
    <property type="entry name" value="PROTEIN GVPL 2"/>
    <property type="match status" value="1"/>
</dbReference>
<gene>
    <name evidence="4" type="ORF">HC757_14995</name>
</gene>
<name>A0A972G3D0_9GAMM</name>
<protein>
    <submittedName>
        <fullName evidence="4">GvpL/GvpF family gas vesicle protein</fullName>
    </submittedName>
</protein>
<evidence type="ECO:0000313" key="4">
    <source>
        <dbReference type="EMBL" id="NMH66464.1"/>
    </source>
</evidence>
<evidence type="ECO:0000313" key="5">
    <source>
        <dbReference type="Proteomes" id="UP000737113"/>
    </source>
</evidence>
<reference evidence="4" key="1">
    <citation type="submission" date="2020-04" db="EMBL/GenBank/DDBJ databases">
        <title>Description of Shewanella salipaludis sp. nov., isolated from a salt marsh.</title>
        <authorList>
            <person name="Park S."/>
            <person name="Yoon J.-H."/>
        </authorList>
    </citation>
    <scope>NUCLEOTIDE SEQUENCE</scope>
    <source>
        <strain evidence="4">SHSM-M6</strain>
    </source>
</reference>
<dbReference type="GO" id="GO:0031412">
    <property type="term" value="P:gas vesicle organization"/>
    <property type="evidence" value="ECO:0007669"/>
    <property type="project" value="InterPro"/>
</dbReference>
<dbReference type="AlphaFoldDB" id="A0A972G3D0"/>
<sequence length="270" mass="30169">MQNDPQAQPVSQGALYLYCFVQAGRLEAIAAPALDERSDVFIYPWGEIAAVLSRVSSASFTAEHPTPSTEDIAWLLPRAYRHERVIEEAMRHSPVFPVRFGTLFSSRQSLQQEISQRYALIHRSLAAVAGRTEWALKGQLDRGVAIQALFSQQLAQQQQGLSSSPGMRHLQEQRIRREAEQRLKLWLQSTCTDIAAQLAELADGFSQRKILAVAEQQTEVILNWAFLVTESATDAFHAHIAHLNQTLGPQGLTLQCTGPWPPYSFCESSE</sequence>
<comment type="subcellular location">
    <subcellularLocation>
        <location evidence="2">Gas vesicle</location>
    </subcellularLocation>
</comment>
<evidence type="ECO:0000256" key="3">
    <source>
        <dbReference type="ARBA" id="ARBA00035643"/>
    </source>
</evidence>
<accession>A0A972G3D0</accession>